<dbReference type="AlphaFoldDB" id="A0A2P2J719"/>
<evidence type="ECO:0000313" key="1">
    <source>
        <dbReference type="EMBL" id="MBW89276.1"/>
    </source>
</evidence>
<accession>A0A2P2J719</accession>
<sequence length="50" mass="5874">MMFTQQSPVCAFKNEKLLTLQNTNPEPVFWQSQIPHKTKCKDINTLIMHL</sequence>
<organism evidence="1">
    <name type="scientific">Rhizophora mucronata</name>
    <name type="common">Asiatic mangrove</name>
    <dbReference type="NCBI Taxonomy" id="61149"/>
    <lineage>
        <taxon>Eukaryota</taxon>
        <taxon>Viridiplantae</taxon>
        <taxon>Streptophyta</taxon>
        <taxon>Embryophyta</taxon>
        <taxon>Tracheophyta</taxon>
        <taxon>Spermatophyta</taxon>
        <taxon>Magnoliopsida</taxon>
        <taxon>eudicotyledons</taxon>
        <taxon>Gunneridae</taxon>
        <taxon>Pentapetalae</taxon>
        <taxon>rosids</taxon>
        <taxon>fabids</taxon>
        <taxon>Malpighiales</taxon>
        <taxon>Rhizophoraceae</taxon>
        <taxon>Rhizophora</taxon>
    </lineage>
</organism>
<name>A0A2P2J719_RHIMU</name>
<reference evidence="1" key="1">
    <citation type="submission" date="2018-02" db="EMBL/GenBank/DDBJ databases">
        <title>Rhizophora mucronata_Transcriptome.</title>
        <authorList>
            <person name="Meera S.P."/>
            <person name="Sreeshan A."/>
            <person name="Augustine A."/>
        </authorList>
    </citation>
    <scope>NUCLEOTIDE SEQUENCE</scope>
    <source>
        <tissue evidence="1">Leaf</tissue>
    </source>
</reference>
<proteinExistence type="predicted"/>
<dbReference type="EMBL" id="GGEC01008793">
    <property type="protein sequence ID" value="MBW89276.1"/>
    <property type="molecule type" value="Transcribed_RNA"/>
</dbReference>
<dbReference type="EMBL" id="GGEC01008792">
    <property type="protein sequence ID" value="MBW89275.1"/>
    <property type="molecule type" value="Transcribed_RNA"/>
</dbReference>
<protein>
    <submittedName>
        <fullName evidence="1">Uncharacterized protein</fullName>
    </submittedName>
</protein>